<dbReference type="InterPro" id="IPR036388">
    <property type="entry name" value="WH-like_DNA-bd_sf"/>
</dbReference>
<evidence type="ECO:0000259" key="2">
    <source>
        <dbReference type="Pfam" id="PF02481"/>
    </source>
</evidence>
<dbReference type="AlphaFoldDB" id="A0A7W5C710"/>
<sequence>MKKGLGKIVQNQDIRRQMIIAFHEIPGIGWHAIQKAVQHQFWNKPLWSIEDLLAIGLQRGQAKSAAERYAEHPWILTEEPSAAAQKVNAVALTPYDAAYPQMLKEIAQPPWVLYVRGRLELLQRPAIAIVGTRVPTAYGRQAAASLAKQLSQSGLTVVSGLAKGIDSKAHEAALGGAGGTIAVLPTPIDRCYPPENLSLFHRIAEQGLLVSETPIGTSLHPGQFHQRNRIIAALSVGTVVVEGATRSGSLITARHASDMSRELFAIPGPIYSPKSEGPNELIKRGEAKLITGMQDIIEELNWLPAALHAYKEADKKSSSNLETNGDQLTPEESKLIALLRDQPLSINELHELSAIPFGHLNALLLNLCIKRKIELQPGSIYIAL</sequence>
<dbReference type="Proteomes" id="UP000518605">
    <property type="component" value="Unassembled WGS sequence"/>
</dbReference>
<comment type="caution">
    <text evidence="4">The sequence shown here is derived from an EMBL/GenBank/DDBJ whole genome shotgun (WGS) entry which is preliminary data.</text>
</comment>
<evidence type="ECO:0000313" key="5">
    <source>
        <dbReference type="Proteomes" id="UP000518605"/>
    </source>
</evidence>
<dbReference type="Pfam" id="PF02481">
    <property type="entry name" value="DNA_processg_A"/>
    <property type="match status" value="1"/>
</dbReference>
<keyword evidence="5" id="KW-1185">Reference proteome</keyword>
<dbReference type="InterPro" id="IPR003488">
    <property type="entry name" value="DprA"/>
</dbReference>
<dbReference type="InterPro" id="IPR057666">
    <property type="entry name" value="DrpA_SLOG"/>
</dbReference>
<feature type="domain" description="DprA winged helix" evidence="3">
    <location>
        <begin position="325"/>
        <end position="378"/>
    </location>
</feature>
<reference evidence="4 5" key="1">
    <citation type="submission" date="2020-08" db="EMBL/GenBank/DDBJ databases">
        <title>Genomic Encyclopedia of Type Strains, Phase III (KMG-III): the genomes of soil and plant-associated and newly described type strains.</title>
        <authorList>
            <person name="Whitman W."/>
        </authorList>
    </citation>
    <scope>NUCLEOTIDE SEQUENCE [LARGE SCALE GENOMIC DNA]</scope>
    <source>
        <strain evidence="4 5">CECT 8234</strain>
    </source>
</reference>
<evidence type="ECO:0000313" key="4">
    <source>
        <dbReference type="EMBL" id="MBB3152122.1"/>
    </source>
</evidence>
<feature type="domain" description="Smf/DprA SLOG" evidence="2">
    <location>
        <begin position="92"/>
        <end position="300"/>
    </location>
</feature>
<dbReference type="SUPFAM" id="SSF102405">
    <property type="entry name" value="MCP/YpsA-like"/>
    <property type="match status" value="1"/>
</dbReference>
<proteinExistence type="inferred from homology"/>
<dbReference type="NCBIfam" id="TIGR00732">
    <property type="entry name" value="dprA"/>
    <property type="match status" value="1"/>
</dbReference>
<comment type="similarity">
    <text evidence="1">Belongs to the DprA/Smf family.</text>
</comment>
<dbReference type="Gene3D" id="1.10.10.10">
    <property type="entry name" value="Winged helix-like DNA-binding domain superfamily/Winged helix DNA-binding domain"/>
    <property type="match status" value="1"/>
</dbReference>
<accession>A0A7W5C710</accession>
<dbReference type="PANTHER" id="PTHR43022:SF1">
    <property type="entry name" value="PROTEIN SMF"/>
    <property type="match status" value="1"/>
</dbReference>
<dbReference type="PANTHER" id="PTHR43022">
    <property type="entry name" value="PROTEIN SMF"/>
    <property type="match status" value="1"/>
</dbReference>
<dbReference type="RefSeq" id="WP_312890837.1">
    <property type="nucleotide sequence ID" value="NZ_CBCSLB010000003.1"/>
</dbReference>
<gene>
    <name evidence="4" type="ORF">FHS16_002168</name>
</gene>
<dbReference type="Pfam" id="PF17782">
    <property type="entry name" value="WHD_DprA"/>
    <property type="match status" value="1"/>
</dbReference>
<name>A0A7W5C710_9BACL</name>
<protein>
    <submittedName>
        <fullName evidence="4">DNA processing protein</fullName>
    </submittedName>
</protein>
<evidence type="ECO:0000256" key="1">
    <source>
        <dbReference type="ARBA" id="ARBA00006525"/>
    </source>
</evidence>
<dbReference type="Gene3D" id="3.40.50.450">
    <property type="match status" value="1"/>
</dbReference>
<dbReference type="GO" id="GO:0009294">
    <property type="term" value="P:DNA-mediated transformation"/>
    <property type="evidence" value="ECO:0007669"/>
    <property type="project" value="InterPro"/>
</dbReference>
<organism evidence="4 5">
    <name type="scientific">Paenibacillus endophyticus</name>
    <dbReference type="NCBI Taxonomy" id="1294268"/>
    <lineage>
        <taxon>Bacteria</taxon>
        <taxon>Bacillati</taxon>
        <taxon>Bacillota</taxon>
        <taxon>Bacilli</taxon>
        <taxon>Bacillales</taxon>
        <taxon>Paenibacillaceae</taxon>
        <taxon>Paenibacillus</taxon>
    </lineage>
</organism>
<dbReference type="EMBL" id="JACHXW010000005">
    <property type="protein sequence ID" value="MBB3152122.1"/>
    <property type="molecule type" value="Genomic_DNA"/>
</dbReference>
<dbReference type="InterPro" id="IPR041614">
    <property type="entry name" value="DprA_WH"/>
</dbReference>
<evidence type="ECO:0000259" key="3">
    <source>
        <dbReference type="Pfam" id="PF17782"/>
    </source>
</evidence>